<dbReference type="FunFam" id="1.10.10.10:FF:000001">
    <property type="entry name" value="LysR family transcriptional regulator"/>
    <property type="match status" value="1"/>
</dbReference>
<dbReference type="InterPro" id="IPR036390">
    <property type="entry name" value="WH_DNA-bd_sf"/>
</dbReference>
<dbReference type="PRINTS" id="PR00039">
    <property type="entry name" value="HTHLYSR"/>
</dbReference>
<evidence type="ECO:0000256" key="2">
    <source>
        <dbReference type="ARBA" id="ARBA00023015"/>
    </source>
</evidence>
<gene>
    <name evidence="6" type="ORF">UFOPK2754_01039</name>
    <name evidence="7" type="ORF">UFOPK3967_01473</name>
</gene>
<evidence type="ECO:0000313" key="7">
    <source>
        <dbReference type="EMBL" id="CAB4998429.1"/>
    </source>
</evidence>
<sequence>MDLRQLEYVVAVADQRTFTRAARSVHVSQPSLSHGIRTLEGELGVELFARVGRTVAPTSAGLQVIDAARRVLREMADLSAVAASAALLDSGTLDLVVLPTLAVDPVASLIGRFRVEHPGIVIHVHEPEEAAGVEQSVRSGRAELGLTDLASRSEGLTQILLFRQEIVAVSPPGTVLADEALTPRQLAAMPLIVTPVGTSLRRLLDRSLARDHLKPNIAVEINYREAIIPLVLAGAGTSLLPQRMAEDAIARGAVVQRLRPALTRRIGLLHRSTRLSPAADAMVRLAQVMSATPQGGNTA</sequence>
<dbReference type="SUPFAM" id="SSF46785">
    <property type="entry name" value="Winged helix' DNA-binding domain"/>
    <property type="match status" value="1"/>
</dbReference>
<dbReference type="EMBL" id="CAEZYR010000029">
    <property type="protein sequence ID" value="CAB4739198.1"/>
    <property type="molecule type" value="Genomic_DNA"/>
</dbReference>
<evidence type="ECO:0000256" key="1">
    <source>
        <dbReference type="ARBA" id="ARBA00009437"/>
    </source>
</evidence>
<dbReference type="Gene3D" id="1.10.10.10">
    <property type="entry name" value="Winged helix-like DNA-binding domain superfamily/Winged helix DNA-binding domain"/>
    <property type="match status" value="1"/>
</dbReference>
<evidence type="ECO:0000256" key="4">
    <source>
        <dbReference type="ARBA" id="ARBA00023163"/>
    </source>
</evidence>
<dbReference type="PROSITE" id="PS50931">
    <property type="entry name" value="HTH_LYSR"/>
    <property type="match status" value="1"/>
</dbReference>
<dbReference type="InterPro" id="IPR036388">
    <property type="entry name" value="WH-like_DNA-bd_sf"/>
</dbReference>
<dbReference type="InterPro" id="IPR050950">
    <property type="entry name" value="HTH-type_LysR_regulators"/>
</dbReference>
<dbReference type="CDD" id="cd05466">
    <property type="entry name" value="PBP2_LTTR_substrate"/>
    <property type="match status" value="1"/>
</dbReference>
<dbReference type="AlphaFoldDB" id="A0A6J6SWW0"/>
<keyword evidence="4" id="KW-0804">Transcription</keyword>
<evidence type="ECO:0000313" key="6">
    <source>
        <dbReference type="EMBL" id="CAB4739198.1"/>
    </source>
</evidence>
<dbReference type="Pfam" id="PF03466">
    <property type="entry name" value="LysR_substrate"/>
    <property type="match status" value="1"/>
</dbReference>
<comment type="similarity">
    <text evidence="1">Belongs to the LysR transcriptional regulatory family.</text>
</comment>
<dbReference type="GO" id="GO:0005829">
    <property type="term" value="C:cytosol"/>
    <property type="evidence" value="ECO:0007669"/>
    <property type="project" value="TreeGrafter"/>
</dbReference>
<accession>A0A6J6SWW0</accession>
<proteinExistence type="inferred from homology"/>
<dbReference type="GO" id="GO:0003677">
    <property type="term" value="F:DNA binding"/>
    <property type="evidence" value="ECO:0007669"/>
    <property type="project" value="UniProtKB-KW"/>
</dbReference>
<dbReference type="InterPro" id="IPR000847">
    <property type="entry name" value="LysR_HTH_N"/>
</dbReference>
<keyword evidence="3" id="KW-0238">DNA-binding</keyword>
<dbReference type="EMBL" id="CAFBOS010000083">
    <property type="protein sequence ID" value="CAB4998429.1"/>
    <property type="molecule type" value="Genomic_DNA"/>
</dbReference>
<reference evidence="6" key="1">
    <citation type="submission" date="2020-05" db="EMBL/GenBank/DDBJ databases">
        <authorList>
            <person name="Chiriac C."/>
            <person name="Salcher M."/>
            <person name="Ghai R."/>
            <person name="Kavagutti S V."/>
        </authorList>
    </citation>
    <scope>NUCLEOTIDE SEQUENCE</scope>
</reference>
<evidence type="ECO:0000256" key="3">
    <source>
        <dbReference type="ARBA" id="ARBA00023125"/>
    </source>
</evidence>
<dbReference type="SUPFAM" id="SSF53850">
    <property type="entry name" value="Periplasmic binding protein-like II"/>
    <property type="match status" value="1"/>
</dbReference>
<feature type="domain" description="HTH lysR-type" evidence="5">
    <location>
        <begin position="1"/>
        <end position="58"/>
    </location>
</feature>
<dbReference type="InterPro" id="IPR005119">
    <property type="entry name" value="LysR_subst-bd"/>
</dbReference>
<protein>
    <submittedName>
        <fullName evidence="6">Unannotated protein</fullName>
    </submittedName>
</protein>
<keyword evidence="2" id="KW-0805">Transcription regulation</keyword>
<dbReference type="GO" id="GO:0003700">
    <property type="term" value="F:DNA-binding transcription factor activity"/>
    <property type="evidence" value="ECO:0007669"/>
    <property type="project" value="InterPro"/>
</dbReference>
<organism evidence="6">
    <name type="scientific">freshwater metagenome</name>
    <dbReference type="NCBI Taxonomy" id="449393"/>
    <lineage>
        <taxon>unclassified sequences</taxon>
        <taxon>metagenomes</taxon>
        <taxon>ecological metagenomes</taxon>
    </lineage>
</organism>
<name>A0A6J6SWW0_9ZZZZ</name>
<evidence type="ECO:0000259" key="5">
    <source>
        <dbReference type="PROSITE" id="PS50931"/>
    </source>
</evidence>
<dbReference type="PANTHER" id="PTHR30419">
    <property type="entry name" value="HTH-TYPE TRANSCRIPTIONAL REGULATOR YBHD"/>
    <property type="match status" value="1"/>
</dbReference>
<dbReference type="Gene3D" id="3.40.190.290">
    <property type="match status" value="1"/>
</dbReference>
<dbReference type="Pfam" id="PF00126">
    <property type="entry name" value="HTH_1"/>
    <property type="match status" value="1"/>
</dbReference>